<evidence type="ECO:0000256" key="5">
    <source>
        <dbReference type="ARBA" id="ARBA00022989"/>
    </source>
</evidence>
<dbReference type="GO" id="GO:0022857">
    <property type="term" value="F:transmembrane transporter activity"/>
    <property type="evidence" value="ECO:0007669"/>
    <property type="project" value="InterPro"/>
</dbReference>
<dbReference type="PANTHER" id="PTHR43266:SF2">
    <property type="entry name" value="MAJOR FACILITATOR SUPERFAMILY (MFS) PROFILE DOMAIN-CONTAINING PROTEIN"/>
    <property type="match status" value="1"/>
</dbReference>
<keyword evidence="9" id="KW-1185">Reference proteome</keyword>
<feature type="transmembrane region" description="Helical" evidence="7">
    <location>
        <begin position="36"/>
        <end position="61"/>
    </location>
</feature>
<organism evidence="8 9">
    <name type="scientific">Acaryochloris marina (strain MBIC 11017)</name>
    <dbReference type="NCBI Taxonomy" id="329726"/>
    <lineage>
        <taxon>Bacteria</taxon>
        <taxon>Bacillati</taxon>
        <taxon>Cyanobacteriota</taxon>
        <taxon>Cyanophyceae</taxon>
        <taxon>Acaryochloridales</taxon>
        <taxon>Acaryochloridaceae</taxon>
        <taxon>Acaryochloris</taxon>
    </lineage>
</organism>
<comment type="subcellular location">
    <subcellularLocation>
        <location evidence="1">Cell membrane</location>
        <topology evidence="1">Multi-pass membrane protein</topology>
    </subcellularLocation>
</comment>
<evidence type="ECO:0000313" key="8">
    <source>
        <dbReference type="EMBL" id="ABW31662.1"/>
    </source>
</evidence>
<dbReference type="Pfam" id="PF07690">
    <property type="entry name" value="MFS_1"/>
    <property type="match status" value="1"/>
</dbReference>
<dbReference type="GO" id="GO:0005886">
    <property type="term" value="C:plasma membrane"/>
    <property type="evidence" value="ECO:0007669"/>
    <property type="project" value="UniProtKB-SubCell"/>
</dbReference>
<evidence type="ECO:0000313" key="9">
    <source>
        <dbReference type="Proteomes" id="UP000000268"/>
    </source>
</evidence>
<keyword evidence="3" id="KW-1003">Cell membrane</keyword>
<dbReference type="AlphaFoldDB" id="A8ZKG2"/>
<evidence type="ECO:0000256" key="4">
    <source>
        <dbReference type="ARBA" id="ARBA00022692"/>
    </source>
</evidence>
<dbReference type="InterPro" id="IPR036259">
    <property type="entry name" value="MFS_trans_sf"/>
</dbReference>
<feature type="transmembrane region" description="Helical" evidence="7">
    <location>
        <begin position="215"/>
        <end position="234"/>
    </location>
</feature>
<keyword evidence="5 7" id="KW-1133">Transmembrane helix</keyword>
<keyword evidence="6 7" id="KW-0472">Membrane</keyword>
<proteinExistence type="predicted"/>
<reference evidence="8 9" key="1">
    <citation type="journal article" date="2008" name="Proc. Natl. Acad. Sci. U.S.A.">
        <title>Niche adaptation and genome expansion in the chlorophyll d-producing cyanobacterium Acaryochloris marina.</title>
        <authorList>
            <person name="Swingley W.D."/>
            <person name="Chen M."/>
            <person name="Cheung P.C."/>
            <person name="Conrad A.L."/>
            <person name="Dejesa L.C."/>
            <person name="Hao J."/>
            <person name="Honchak B.M."/>
            <person name="Karbach L.E."/>
            <person name="Kurdoglu A."/>
            <person name="Lahiri S."/>
            <person name="Mastrian S.D."/>
            <person name="Miyashita H."/>
            <person name="Page L."/>
            <person name="Ramakrishna P."/>
            <person name="Satoh S."/>
            <person name="Sattley W.M."/>
            <person name="Shimada Y."/>
            <person name="Taylor H.L."/>
            <person name="Tomo T."/>
            <person name="Tsuchiya T."/>
            <person name="Wang Z.T."/>
            <person name="Raymond J."/>
            <person name="Mimuro M."/>
            <person name="Blankenship R.E."/>
            <person name="Touchman J.W."/>
        </authorList>
    </citation>
    <scope>NUCLEOTIDE SEQUENCE [LARGE SCALE GENOMIC DNA]</scope>
    <source>
        <strain evidence="9">MBIC 11017</strain>
        <plasmid evidence="9">Plasmid pREB1</plasmid>
    </source>
</reference>
<geneLocation type="plasmid" evidence="8 9">
    <name>pREB1</name>
</geneLocation>
<dbReference type="Gene3D" id="1.20.1250.20">
    <property type="entry name" value="MFS general substrate transporter like domains"/>
    <property type="match status" value="1"/>
</dbReference>
<sequence>MRTFILIWFGQLISTVGSYMTYFALILWAWQLTGSATALALVGFFFQVPQIPITLIAGLIVDRVNRKTLMIFGDAIAALSTLGLGTLYLTDGLAIWHLYLFAAINGGFGQIQQLAYQASVSLLVSEAQLIRANSMNAAVHYGSSILSPALAGVLYPAIGLLGILGIDLVTFAGAIATLIFAIIPQPVHTDPEPKTLTHSLTFGFRYIWKQPHLKALLLITALFWFFHDLGGAIYNPMLLARSNGSAQVLASTGAAAGIGGVIGAIILTIWGGPKRRMQGILIGFMGAGLAKTIFGFGRSLQVWIPGQFCSSLNFPLLNSSETALWMENTAPEIQGRVFAANSLVHKGLKAVASLIAGPLADRIFEPLVQSKVVTGTIGPVFGTQPGAGIALLYVLTSLALIWVGIGGYCLPVLRQVGKTMPVTN</sequence>
<evidence type="ECO:0000256" key="7">
    <source>
        <dbReference type="SAM" id="Phobius"/>
    </source>
</evidence>
<dbReference type="Proteomes" id="UP000000268">
    <property type="component" value="Plasmid pREB1"/>
</dbReference>
<feature type="transmembrane region" description="Helical" evidence="7">
    <location>
        <begin position="279"/>
        <end position="297"/>
    </location>
</feature>
<evidence type="ECO:0000256" key="3">
    <source>
        <dbReference type="ARBA" id="ARBA00022475"/>
    </source>
</evidence>
<evidence type="ECO:0000256" key="6">
    <source>
        <dbReference type="ARBA" id="ARBA00023136"/>
    </source>
</evidence>
<feature type="transmembrane region" description="Helical" evidence="7">
    <location>
        <begin position="161"/>
        <end position="183"/>
    </location>
</feature>
<feature type="transmembrane region" description="Helical" evidence="7">
    <location>
        <begin position="68"/>
        <end position="89"/>
    </location>
</feature>
<keyword evidence="2" id="KW-0813">Transport</keyword>
<feature type="transmembrane region" description="Helical" evidence="7">
    <location>
        <begin position="246"/>
        <end position="267"/>
    </location>
</feature>
<dbReference type="RefSeq" id="WP_012166660.1">
    <property type="nucleotide sequence ID" value="NC_009926.1"/>
</dbReference>
<evidence type="ECO:0000256" key="1">
    <source>
        <dbReference type="ARBA" id="ARBA00004651"/>
    </source>
</evidence>
<feature type="transmembrane region" description="Helical" evidence="7">
    <location>
        <begin position="7"/>
        <end position="30"/>
    </location>
</feature>
<dbReference type="SUPFAM" id="SSF103473">
    <property type="entry name" value="MFS general substrate transporter"/>
    <property type="match status" value="1"/>
</dbReference>
<keyword evidence="8" id="KW-0614">Plasmid</keyword>
<dbReference type="InterPro" id="IPR011701">
    <property type="entry name" value="MFS"/>
</dbReference>
<dbReference type="OrthoDB" id="9775268at2"/>
<dbReference type="EMBL" id="CP000838">
    <property type="protein sequence ID" value="ABW31662.1"/>
    <property type="molecule type" value="Genomic_DNA"/>
</dbReference>
<name>A8ZKG2_ACAM1</name>
<dbReference type="PANTHER" id="PTHR43266">
    <property type="entry name" value="MACROLIDE-EFFLUX PROTEIN"/>
    <property type="match status" value="1"/>
</dbReference>
<feature type="transmembrane region" description="Helical" evidence="7">
    <location>
        <begin position="389"/>
        <end position="410"/>
    </location>
</feature>
<keyword evidence="4 7" id="KW-0812">Transmembrane</keyword>
<accession>A8ZKG2</accession>
<protein>
    <submittedName>
        <fullName evidence="8">Major facilitator family transporter</fullName>
    </submittedName>
</protein>
<evidence type="ECO:0000256" key="2">
    <source>
        <dbReference type="ARBA" id="ARBA00022448"/>
    </source>
</evidence>
<gene>
    <name evidence="8" type="ordered locus">AM1_A0155</name>
</gene>
<dbReference type="CDD" id="cd06173">
    <property type="entry name" value="MFS_MefA_like"/>
    <property type="match status" value="1"/>
</dbReference>
<dbReference type="HOGENOM" id="CLU_034180_16_0_3"/>
<dbReference type="KEGG" id="amr:AM1_A0155"/>